<protein>
    <submittedName>
        <fullName evidence="3">DUF389 domain-containing protein</fullName>
    </submittedName>
</protein>
<feature type="transmembrane region" description="Helical" evidence="2">
    <location>
        <begin position="146"/>
        <end position="167"/>
    </location>
</feature>
<dbReference type="PANTHER" id="PTHR20992:SF9">
    <property type="entry name" value="AT15442P-RELATED"/>
    <property type="match status" value="1"/>
</dbReference>
<dbReference type="InterPro" id="IPR005240">
    <property type="entry name" value="DUF389"/>
</dbReference>
<dbReference type="KEGG" id="oxy:HCG48_01910"/>
<dbReference type="Proteomes" id="UP000500857">
    <property type="component" value="Chromosome"/>
</dbReference>
<proteinExistence type="predicted"/>
<dbReference type="AlphaFoldDB" id="A0A6H1TUQ8"/>
<keyword evidence="2" id="KW-0472">Membrane</keyword>
<gene>
    <name evidence="3" type="ORF">HCG48_01910</name>
</gene>
<feature type="transmembrane region" description="Helical" evidence="2">
    <location>
        <begin position="212"/>
        <end position="235"/>
    </location>
</feature>
<organism evidence="3 4">
    <name type="scientific">Oxynema aestuarii AP17</name>
    <dbReference type="NCBI Taxonomy" id="2064643"/>
    <lineage>
        <taxon>Bacteria</taxon>
        <taxon>Bacillati</taxon>
        <taxon>Cyanobacteriota</taxon>
        <taxon>Cyanophyceae</taxon>
        <taxon>Oscillatoriophycideae</taxon>
        <taxon>Oscillatoriales</taxon>
        <taxon>Oscillatoriaceae</taxon>
        <taxon>Oxynema</taxon>
        <taxon>Oxynema aestuarii</taxon>
    </lineage>
</organism>
<dbReference type="RefSeq" id="WP_168567650.1">
    <property type="nucleotide sequence ID" value="NZ_CP051167.1"/>
</dbReference>
<feature type="transmembrane region" description="Helical" evidence="2">
    <location>
        <begin position="179"/>
        <end position="200"/>
    </location>
</feature>
<keyword evidence="2" id="KW-0812">Transmembrane</keyword>
<feature type="region of interest" description="Disordered" evidence="1">
    <location>
        <begin position="320"/>
        <end position="400"/>
    </location>
</feature>
<reference evidence="3 4" key="1">
    <citation type="submission" date="2020-04" db="EMBL/GenBank/DDBJ databases">
        <authorList>
            <person name="Basu S."/>
            <person name="Maruthanayagam V."/>
            <person name="Chakraborty S."/>
            <person name="Pramanik A."/>
            <person name="Mukherjee J."/>
            <person name="Brink B."/>
        </authorList>
    </citation>
    <scope>NUCLEOTIDE SEQUENCE [LARGE SCALE GENOMIC DNA]</scope>
    <source>
        <strain evidence="3 4">AP17</strain>
    </source>
</reference>
<evidence type="ECO:0000256" key="1">
    <source>
        <dbReference type="SAM" id="MobiDB-lite"/>
    </source>
</evidence>
<dbReference type="PANTHER" id="PTHR20992">
    <property type="entry name" value="AT15442P-RELATED"/>
    <property type="match status" value="1"/>
</dbReference>
<evidence type="ECO:0000313" key="3">
    <source>
        <dbReference type="EMBL" id="QIZ69493.1"/>
    </source>
</evidence>
<keyword evidence="4" id="KW-1185">Reference proteome</keyword>
<evidence type="ECO:0000313" key="4">
    <source>
        <dbReference type="Proteomes" id="UP000500857"/>
    </source>
</evidence>
<keyword evidence="2" id="KW-1133">Transmembrane helix</keyword>
<dbReference type="EMBL" id="CP051167">
    <property type="protein sequence ID" value="QIZ69493.1"/>
    <property type="molecule type" value="Genomic_DNA"/>
</dbReference>
<dbReference type="PROSITE" id="PS51257">
    <property type="entry name" value="PROKAR_LIPOPROTEIN"/>
    <property type="match status" value="1"/>
</dbReference>
<sequence length="400" mass="43585">MHKATFEDLLRLRKQLLEDADFDLNYAVLVISSCAIATMGLLNNSPAVIIGAMIIAPLMMPLRGVALGALEADIDLIRKSLTTVGGGTAIAIFLSWMLGRLVNLPISEFGSEILSRTQPNLADLAVAIAAGAISGFAKIRPKLSDALAGTAISVALMPPLCVVGLSLAQNYWVASWGSFLLYFTNFLGIVLACMLVFVWGGYYIETQKIGRALGWTFALTGAIAIPLFFSLWTLLREANVRSNLKEILKRETITVGQQVNLLSAIEIDWTKQPPEVFLSVEVKQPITSKQVREVEKFLDRRMGRQFTLVFRESQIREVRSTPSKGISEVLEPFDPATGGLGGDRLYPPPSEDMLKPKKTANPTLDPGGREHQDPSRNQPQPTPTAPTENSTPTPTQSPSP</sequence>
<name>A0A6H1TUQ8_9CYAN</name>
<dbReference type="Pfam" id="PF04087">
    <property type="entry name" value="DUF389"/>
    <property type="match status" value="1"/>
</dbReference>
<accession>A0A6H1TUQ8</accession>
<feature type="transmembrane region" description="Helical" evidence="2">
    <location>
        <begin position="48"/>
        <end position="69"/>
    </location>
</feature>
<feature type="transmembrane region" description="Helical" evidence="2">
    <location>
        <begin position="81"/>
        <end position="101"/>
    </location>
</feature>
<evidence type="ECO:0000256" key="2">
    <source>
        <dbReference type="SAM" id="Phobius"/>
    </source>
</evidence>
<feature type="transmembrane region" description="Helical" evidence="2">
    <location>
        <begin position="121"/>
        <end position="139"/>
    </location>
</feature>